<reference evidence="10 11" key="1">
    <citation type="submission" date="2020-05" db="EMBL/GenBank/DDBJ databases">
        <title>Draft genome sequence of Desulfovibrio psychrotolerans JS1T.</title>
        <authorList>
            <person name="Ueno A."/>
            <person name="Tamazawa S."/>
            <person name="Tamamura S."/>
            <person name="Murakami T."/>
            <person name="Kiyama T."/>
            <person name="Inomata H."/>
            <person name="Amano Y."/>
            <person name="Miyakawa K."/>
            <person name="Tamaki H."/>
            <person name="Naganuma T."/>
            <person name="Kaneko K."/>
        </authorList>
    </citation>
    <scope>NUCLEOTIDE SEQUENCE [LARGE SCALE GENOMIC DNA]</scope>
    <source>
        <strain evidence="10 11">JS1</strain>
    </source>
</reference>
<keyword evidence="8" id="KW-0472">Membrane</keyword>
<evidence type="ECO:0000256" key="3">
    <source>
        <dbReference type="ARBA" id="ARBA00022475"/>
    </source>
</evidence>
<proteinExistence type="predicted"/>
<evidence type="ECO:0000256" key="5">
    <source>
        <dbReference type="ARBA" id="ARBA00022927"/>
    </source>
</evidence>
<dbReference type="Proteomes" id="UP000503820">
    <property type="component" value="Unassembled WGS sequence"/>
</dbReference>
<comment type="caution">
    <text evidence="10">The sequence shown here is derived from an EMBL/GenBank/DDBJ whole genome shotgun (WGS) entry which is preliminary data.</text>
</comment>
<accession>A0A7J0BQ01</accession>
<keyword evidence="6" id="KW-1133">Transmembrane helix</keyword>
<protein>
    <submittedName>
        <fullName evidence="10">Sec-independent protein translocase protein TatB</fullName>
    </submittedName>
</protein>
<dbReference type="Gene3D" id="1.20.5.3310">
    <property type="match status" value="1"/>
</dbReference>
<evidence type="ECO:0000256" key="6">
    <source>
        <dbReference type="ARBA" id="ARBA00022989"/>
    </source>
</evidence>
<keyword evidence="3" id="KW-1003">Cell membrane</keyword>
<gene>
    <name evidence="10" type="primary">tatB</name>
    <name evidence="10" type="ORF">DSM19430T_04700</name>
</gene>
<evidence type="ECO:0000256" key="1">
    <source>
        <dbReference type="ARBA" id="ARBA00004167"/>
    </source>
</evidence>
<dbReference type="AlphaFoldDB" id="A0A7J0BQ01"/>
<dbReference type="InterPro" id="IPR003369">
    <property type="entry name" value="TatA/B/E"/>
</dbReference>
<evidence type="ECO:0000256" key="7">
    <source>
        <dbReference type="ARBA" id="ARBA00023010"/>
    </source>
</evidence>
<dbReference type="PANTHER" id="PTHR33162">
    <property type="entry name" value="SEC-INDEPENDENT PROTEIN TRANSLOCASE PROTEIN TATA, CHLOROPLASTIC"/>
    <property type="match status" value="1"/>
</dbReference>
<evidence type="ECO:0000313" key="11">
    <source>
        <dbReference type="Proteomes" id="UP000503820"/>
    </source>
</evidence>
<sequence length="147" mass="15731">MFGIGTTEILVILVVALIVLGPKSLPKIARSMGKGLAEFRRVSTDFQRTINLEVDMEEHEKRKKEAAKRLYGDEDTEETKPKPKKKKKAAAKTAEAKTEKKVTGDLAVAPEPEQKAGTEPVDTDGTGKDPVAAATDAAANNATGDKA</sequence>
<feature type="compositionally biased region" description="Basic and acidic residues" evidence="9">
    <location>
        <begin position="94"/>
        <end position="103"/>
    </location>
</feature>
<organism evidence="10 11">
    <name type="scientific">Desulfovibrio psychrotolerans</name>
    <dbReference type="NCBI Taxonomy" id="415242"/>
    <lineage>
        <taxon>Bacteria</taxon>
        <taxon>Pseudomonadati</taxon>
        <taxon>Thermodesulfobacteriota</taxon>
        <taxon>Desulfovibrionia</taxon>
        <taxon>Desulfovibrionales</taxon>
        <taxon>Desulfovibrionaceae</taxon>
        <taxon>Desulfovibrio</taxon>
    </lineage>
</organism>
<evidence type="ECO:0000256" key="4">
    <source>
        <dbReference type="ARBA" id="ARBA00022692"/>
    </source>
</evidence>
<dbReference type="RefSeq" id="WP_174408459.1">
    <property type="nucleotide sequence ID" value="NZ_BLVP01000001.1"/>
</dbReference>
<dbReference type="GO" id="GO:0043953">
    <property type="term" value="P:protein transport by the Tat complex"/>
    <property type="evidence" value="ECO:0007669"/>
    <property type="project" value="InterPro"/>
</dbReference>
<evidence type="ECO:0000256" key="2">
    <source>
        <dbReference type="ARBA" id="ARBA00022448"/>
    </source>
</evidence>
<dbReference type="NCBIfam" id="TIGR01410">
    <property type="entry name" value="tatB"/>
    <property type="match status" value="1"/>
</dbReference>
<dbReference type="PRINTS" id="PR01506">
    <property type="entry name" value="TATBPROTEIN"/>
</dbReference>
<keyword evidence="11" id="KW-1185">Reference proteome</keyword>
<keyword evidence="7" id="KW-0811">Translocation</keyword>
<name>A0A7J0BQ01_9BACT</name>
<dbReference type="InterPro" id="IPR018448">
    <property type="entry name" value="TatB"/>
</dbReference>
<comment type="subcellular location">
    <subcellularLocation>
        <location evidence="1">Membrane</location>
        <topology evidence="1">Single-pass membrane protein</topology>
    </subcellularLocation>
</comment>
<keyword evidence="4" id="KW-0812">Transmembrane</keyword>
<evidence type="ECO:0000256" key="8">
    <source>
        <dbReference type="ARBA" id="ARBA00023136"/>
    </source>
</evidence>
<dbReference type="GO" id="GO:0016020">
    <property type="term" value="C:membrane"/>
    <property type="evidence" value="ECO:0007669"/>
    <property type="project" value="UniProtKB-SubCell"/>
</dbReference>
<keyword evidence="5" id="KW-0653">Protein transport</keyword>
<dbReference type="Pfam" id="PF02416">
    <property type="entry name" value="TatA_B_E"/>
    <property type="match status" value="1"/>
</dbReference>
<feature type="region of interest" description="Disordered" evidence="9">
    <location>
        <begin position="55"/>
        <end position="147"/>
    </location>
</feature>
<keyword evidence="2" id="KW-0813">Transport</keyword>
<feature type="compositionally biased region" description="Low complexity" evidence="9">
    <location>
        <begin position="132"/>
        <end position="147"/>
    </location>
</feature>
<dbReference type="GO" id="GO:0008320">
    <property type="term" value="F:protein transmembrane transporter activity"/>
    <property type="evidence" value="ECO:0007669"/>
    <property type="project" value="InterPro"/>
</dbReference>
<evidence type="ECO:0000256" key="9">
    <source>
        <dbReference type="SAM" id="MobiDB-lite"/>
    </source>
</evidence>
<evidence type="ECO:0000313" key="10">
    <source>
        <dbReference type="EMBL" id="GFM35786.1"/>
    </source>
</evidence>
<dbReference type="EMBL" id="BLVP01000001">
    <property type="protein sequence ID" value="GFM35786.1"/>
    <property type="molecule type" value="Genomic_DNA"/>
</dbReference>
<dbReference type="PANTHER" id="PTHR33162:SF1">
    <property type="entry name" value="SEC-INDEPENDENT PROTEIN TRANSLOCASE PROTEIN TATA, CHLOROPLASTIC"/>
    <property type="match status" value="1"/>
</dbReference>